<reference evidence="3 4" key="1">
    <citation type="journal article" date="2023" name="Proc. Natl. Acad. Sci. U.S.A.">
        <title>A global phylogenomic analysis of the shiitake genus Lentinula.</title>
        <authorList>
            <person name="Sierra-Patev S."/>
            <person name="Min B."/>
            <person name="Naranjo-Ortiz M."/>
            <person name="Looney B."/>
            <person name="Konkel Z."/>
            <person name="Slot J.C."/>
            <person name="Sakamoto Y."/>
            <person name="Steenwyk J.L."/>
            <person name="Rokas A."/>
            <person name="Carro J."/>
            <person name="Camarero S."/>
            <person name="Ferreira P."/>
            <person name="Molpeceres G."/>
            <person name="Ruiz-Duenas F.J."/>
            <person name="Serrano A."/>
            <person name="Henrissat B."/>
            <person name="Drula E."/>
            <person name="Hughes K.W."/>
            <person name="Mata J.L."/>
            <person name="Ishikawa N.K."/>
            <person name="Vargas-Isla R."/>
            <person name="Ushijima S."/>
            <person name="Smith C.A."/>
            <person name="Donoghue J."/>
            <person name="Ahrendt S."/>
            <person name="Andreopoulos W."/>
            <person name="He G."/>
            <person name="LaButti K."/>
            <person name="Lipzen A."/>
            <person name="Ng V."/>
            <person name="Riley R."/>
            <person name="Sandor L."/>
            <person name="Barry K."/>
            <person name="Martinez A.T."/>
            <person name="Xiao Y."/>
            <person name="Gibbons J.G."/>
            <person name="Terashima K."/>
            <person name="Grigoriev I.V."/>
            <person name="Hibbett D."/>
        </authorList>
    </citation>
    <scope>NUCLEOTIDE SEQUENCE [LARGE SCALE GENOMIC DNA]</scope>
    <source>
        <strain evidence="3 4">TFB7810</strain>
    </source>
</reference>
<proteinExistence type="predicted"/>
<sequence>MFTAVFAVGVAPSVFAAPVTTLTTTGFIPSSESTSQDMHIAIRDSVHFPQHGTTYSGSYPDAAGPLFLYPICVFILTTTHYGGQPPASNIEAAYMHNHIPVNPQYGLHQPDPASTLTAHYVPKAAQNPVRGVRRKGMTASFTPGQQSKPHGFRRPGMNAYSG</sequence>
<protein>
    <submittedName>
        <fullName evidence="3">Uncharacterized protein</fullName>
    </submittedName>
</protein>
<evidence type="ECO:0000256" key="1">
    <source>
        <dbReference type="SAM" id="MobiDB-lite"/>
    </source>
</evidence>
<dbReference type="EMBL" id="JANVFU010000001">
    <property type="protein sequence ID" value="KAJ3751238.1"/>
    <property type="molecule type" value="Genomic_DNA"/>
</dbReference>
<gene>
    <name evidence="3" type="ORF">DFH05DRAFT_1519382</name>
</gene>
<keyword evidence="4" id="KW-1185">Reference proteome</keyword>
<organism evidence="3 4">
    <name type="scientific">Lentinula detonsa</name>
    <dbReference type="NCBI Taxonomy" id="2804962"/>
    <lineage>
        <taxon>Eukaryota</taxon>
        <taxon>Fungi</taxon>
        <taxon>Dikarya</taxon>
        <taxon>Basidiomycota</taxon>
        <taxon>Agaricomycotina</taxon>
        <taxon>Agaricomycetes</taxon>
        <taxon>Agaricomycetidae</taxon>
        <taxon>Agaricales</taxon>
        <taxon>Marasmiineae</taxon>
        <taxon>Omphalotaceae</taxon>
        <taxon>Lentinula</taxon>
    </lineage>
</organism>
<dbReference type="AlphaFoldDB" id="A0A9W8U3Y3"/>
<accession>A0A9W8U3Y3</accession>
<dbReference type="Proteomes" id="UP001142393">
    <property type="component" value="Unassembled WGS sequence"/>
</dbReference>
<keyword evidence="2" id="KW-0732">Signal</keyword>
<comment type="caution">
    <text evidence="3">The sequence shown here is derived from an EMBL/GenBank/DDBJ whole genome shotgun (WGS) entry which is preliminary data.</text>
</comment>
<feature type="region of interest" description="Disordered" evidence="1">
    <location>
        <begin position="139"/>
        <end position="162"/>
    </location>
</feature>
<feature type="compositionally biased region" description="Polar residues" evidence="1">
    <location>
        <begin position="139"/>
        <end position="148"/>
    </location>
</feature>
<feature type="chain" id="PRO_5040958477" evidence="2">
    <location>
        <begin position="17"/>
        <end position="162"/>
    </location>
</feature>
<name>A0A9W8U3Y3_9AGAR</name>
<evidence type="ECO:0000256" key="2">
    <source>
        <dbReference type="SAM" id="SignalP"/>
    </source>
</evidence>
<feature type="signal peptide" evidence="2">
    <location>
        <begin position="1"/>
        <end position="16"/>
    </location>
</feature>
<evidence type="ECO:0000313" key="3">
    <source>
        <dbReference type="EMBL" id="KAJ3751238.1"/>
    </source>
</evidence>
<evidence type="ECO:0000313" key="4">
    <source>
        <dbReference type="Proteomes" id="UP001142393"/>
    </source>
</evidence>